<reference evidence="2" key="1">
    <citation type="submission" date="2021-03" db="EMBL/GenBank/DDBJ databases">
        <authorList>
            <person name="Tran Van P."/>
        </authorList>
    </citation>
    <scope>NUCLEOTIDE SEQUENCE</scope>
</reference>
<evidence type="ECO:0000313" key="2">
    <source>
        <dbReference type="EMBL" id="CAG2068871.1"/>
    </source>
</evidence>
<proteinExistence type="predicted"/>
<gene>
    <name evidence="2" type="ORF">TPAB3V08_LOCUS15814</name>
</gene>
<feature type="non-terminal residue" evidence="2">
    <location>
        <position position="138"/>
    </location>
</feature>
<sequence>MNILVDDSKQSEGYFYPKQVLKCLRLSADPITLKLKRDPGIKARVRHYLSTPQHLDEDLTEFITREQTDSQCNSVEPHQGNLSPDSNGRDDTPRNGTCSELEALIPPTDSFEEADRYTYTCFISGGGQTGIPTPASSQ</sequence>
<name>A0ABN7PQ90_TIMPD</name>
<keyword evidence="3" id="KW-1185">Reference proteome</keyword>
<feature type="region of interest" description="Disordered" evidence="1">
    <location>
        <begin position="67"/>
        <end position="100"/>
    </location>
</feature>
<comment type="caution">
    <text evidence="2">The sequence shown here is derived from an EMBL/GenBank/DDBJ whole genome shotgun (WGS) entry which is preliminary data.</text>
</comment>
<dbReference type="EMBL" id="CAJPIN010105775">
    <property type="protein sequence ID" value="CAG2068871.1"/>
    <property type="molecule type" value="Genomic_DNA"/>
</dbReference>
<evidence type="ECO:0000256" key="1">
    <source>
        <dbReference type="SAM" id="MobiDB-lite"/>
    </source>
</evidence>
<organism evidence="2 3">
    <name type="scientific">Timema podura</name>
    <name type="common">Walking stick</name>
    <dbReference type="NCBI Taxonomy" id="61482"/>
    <lineage>
        <taxon>Eukaryota</taxon>
        <taxon>Metazoa</taxon>
        <taxon>Ecdysozoa</taxon>
        <taxon>Arthropoda</taxon>
        <taxon>Hexapoda</taxon>
        <taxon>Insecta</taxon>
        <taxon>Pterygota</taxon>
        <taxon>Neoptera</taxon>
        <taxon>Polyneoptera</taxon>
        <taxon>Phasmatodea</taxon>
        <taxon>Timematodea</taxon>
        <taxon>Timematoidea</taxon>
        <taxon>Timematidae</taxon>
        <taxon>Timema</taxon>
    </lineage>
</organism>
<feature type="compositionally biased region" description="Polar residues" evidence="1">
    <location>
        <begin position="69"/>
        <end position="86"/>
    </location>
</feature>
<protein>
    <submittedName>
        <fullName evidence="2">Uncharacterized protein</fullName>
    </submittedName>
</protein>
<accession>A0ABN7PQ90</accession>
<evidence type="ECO:0000313" key="3">
    <source>
        <dbReference type="Proteomes" id="UP001153148"/>
    </source>
</evidence>
<dbReference type="Proteomes" id="UP001153148">
    <property type="component" value="Unassembled WGS sequence"/>
</dbReference>